<keyword evidence="2" id="KW-1185">Reference proteome</keyword>
<accession>A0AC61N5A7</accession>
<proteinExistence type="predicted"/>
<protein>
    <submittedName>
        <fullName evidence="1">AAA family ATPase</fullName>
    </submittedName>
</protein>
<sequence length="876" mass="99373">MFEYAKHEFNNWLTKQSFFNFTPYEKTIINIIIKHFEDIAKVGTQQGARAKLLAQYIHNLNCVTLCDEPKVEAFDQTPLFPIKLTSLTVEQFRGFSTQVVFNFDKQYTFFHGANGSGKTSFCEALEYGVLGTIEEASARHIPLDKYILHAGLKKVKKPILKCLYNDNIERDFLPNLALYRFAFVEKNRIDAFSHIGATSAKAQIDRIAALFGLSEFQGFISGFTNSLDSRYIQLNSTTPNSIVELNNEITFLDNSIKTETNTLTTIKANLVHQLEAIGNPDVKDANSARTYLSDPEIGKISILYKKAEKEKKPYISLTTISELKQHTKQYLISTKLIIDNQSIILQETESVNLLALYNSLVSLQSTWKENECPACHTPLDQVKTNPFEHAKESIQSLKQIEKAKSEIVSNAKKANQCLNNIKEKINDYLLLFSGMNLTTLLSCMVTNEDFAQQTNIVKELNTTIDTMNQILYSDNMSSTIDDYNSKAKANNEKYNAEIKQLQDILNSIDTIDADIRAKEKNISEWNNKLKTSKNALEALIKSSEQEKKVIEFNTNIVTAYNAIVNKLQLYTDSLPAAIAHNLSQKVMEYYNEMNYGDAEFELLSQLTLPITSDDKMIIKMQDGTEQDAMLLLSEGHVRILGLAILLAKAVQEKTPFLIFDDIVNSIDDDHRGGVAKLLMENEDFKDMQMILTCHGEYFVSVLEEKVQNPNNMERYMFLPADTLAERGIVIKYQDPYIPLLTAREKFNNNELKDCAAKCRQAVECITGLLWKKLSPYCKDGFSVKLRKMNSSPDLFNALTALKAFVSKQCQGLTSINNDLDLLTKDSMWRLLNKGTHIDDTIPEFTRPDVSNLLELIEHLSSEIKSMKIKPSNIISK</sequence>
<reference evidence="1" key="1">
    <citation type="submission" date="2021-01" db="EMBL/GenBank/DDBJ databases">
        <title>Complete genome sequence of Clostridiales bacterium R-7.</title>
        <authorList>
            <person name="Mahoney-Kurpe S.C."/>
            <person name="Palevich N."/>
            <person name="Koike S."/>
            <person name="Moon C.D."/>
            <person name="Attwood G.T."/>
        </authorList>
    </citation>
    <scope>NUCLEOTIDE SEQUENCE</scope>
    <source>
        <strain evidence="1">R-7</strain>
    </source>
</reference>
<dbReference type="EMBL" id="CP068393">
    <property type="protein sequence ID" value="QUC66108.1"/>
    <property type="molecule type" value="Genomic_DNA"/>
</dbReference>
<gene>
    <name evidence="1" type="ORF">JYE49_09525</name>
</gene>
<evidence type="ECO:0000313" key="2">
    <source>
        <dbReference type="Proteomes" id="UP000682782"/>
    </source>
</evidence>
<dbReference type="Proteomes" id="UP000682782">
    <property type="component" value="Chromosome"/>
</dbReference>
<evidence type="ECO:0000313" key="1">
    <source>
        <dbReference type="EMBL" id="QUC66108.1"/>
    </source>
</evidence>
<name>A0AC61N5A7_9FIRM</name>
<organism evidence="1 2">
    <name type="scientific">Aristaeella hokkaidonensis</name>
    <dbReference type="NCBI Taxonomy" id="3046382"/>
    <lineage>
        <taxon>Bacteria</taxon>
        <taxon>Bacillati</taxon>
        <taxon>Bacillota</taxon>
        <taxon>Clostridia</taxon>
        <taxon>Eubacteriales</taxon>
        <taxon>Aristaeellaceae</taxon>
        <taxon>Aristaeella</taxon>
    </lineage>
</organism>